<protein>
    <submittedName>
        <fullName evidence="1">Uncharacterized protein</fullName>
    </submittedName>
</protein>
<comment type="caution">
    <text evidence="1">The sequence shown here is derived from an EMBL/GenBank/DDBJ whole genome shotgun (WGS) entry which is preliminary data.</text>
</comment>
<keyword evidence="2" id="KW-1185">Reference proteome</keyword>
<gene>
    <name evidence="1" type="ORF">Vadar_009816</name>
</gene>
<accession>A0ACB7ZB33</accession>
<dbReference type="EMBL" id="CM037162">
    <property type="protein sequence ID" value="KAH7862807.1"/>
    <property type="molecule type" value="Genomic_DNA"/>
</dbReference>
<name>A0ACB7ZB33_9ERIC</name>
<reference evidence="1 2" key="1">
    <citation type="journal article" date="2021" name="Hortic Res">
        <title>High-quality reference genome and annotation aids understanding of berry development for evergreen blueberry (Vaccinium darrowii).</title>
        <authorList>
            <person name="Yu J."/>
            <person name="Hulse-Kemp A.M."/>
            <person name="Babiker E."/>
            <person name="Staton M."/>
        </authorList>
    </citation>
    <scope>NUCLEOTIDE SEQUENCE [LARGE SCALE GENOMIC DNA]</scope>
    <source>
        <strain evidence="2">cv. NJ 8807/NJ 8810</strain>
        <tissue evidence="1">Young leaf</tissue>
    </source>
</reference>
<proteinExistence type="predicted"/>
<evidence type="ECO:0000313" key="1">
    <source>
        <dbReference type="EMBL" id="KAH7862807.1"/>
    </source>
</evidence>
<organism evidence="1 2">
    <name type="scientific">Vaccinium darrowii</name>
    <dbReference type="NCBI Taxonomy" id="229202"/>
    <lineage>
        <taxon>Eukaryota</taxon>
        <taxon>Viridiplantae</taxon>
        <taxon>Streptophyta</taxon>
        <taxon>Embryophyta</taxon>
        <taxon>Tracheophyta</taxon>
        <taxon>Spermatophyta</taxon>
        <taxon>Magnoliopsida</taxon>
        <taxon>eudicotyledons</taxon>
        <taxon>Gunneridae</taxon>
        <taxon>Pentapetalae</taxon>
        <taxon>asterids</taxon>
        <taxon>Ericales</taxon>
        <taxon>Ericaceae</taxon>
        <taxon>Vaccinioideae</taxon>
        <taxon>Vaccinieae</taxon>
        <taxon>Vaccinium</taxon>
    </lineage>
</organism>
<sequence length="489" mass="55339">MRRCWDANPEKRPEMDEVVKLLEAIDTSKGGGMFPDRRAKFEDGVSKQRRRTTTGVPTKCSTEERFISGWAGLPVDILGCILSKLTLLSDYDRFGAVCVSWRKASLDVGNRSRRFETQLSSRDHQGVPLLLLLSPRPMGLEEDDGYQWMRSLYDIVQRKMVVQDNFKLPALPNSRGRCCGSSHGWLIIADDSLSITLLNPFYIGGGSRCQGGMIRLPPIIEPPESRNITLIEEDEYISELSISKAVLSADPALAPDDYLVMVLYSSLKFLAFIKSGDKDWTYVQAKSFYGYDDVVYRNGTIYAVSCGDIYYCDTTKPFPRLRKFAPAPPTIPFSQDHVTFQYIVESPENQLLLVCRMMVPGNDNHEPRFQTTRFKIFKLLVLGRLKAWVELKTLGNYALFLGDNHSTSVLAEASNGFPRVQPNSIYFTDHNLSDYVNEPNTLRVPTDMGVFNLKDQRLGQYYDLGNNLSNLVCIPPPIWFLPSFPGNWA</sequence>
<evidence type="ECO:0000313" key="2">
    <source>
        <dbReference type="Proteomes" id="UP000828048"/>
    </source>
</evidence>
<dbReference type="Proteomes" id="UP000828048">
    <property type="component" value="Chromosome 12"/>
</dbReference>